<keyword evidence="1" id="KW-0645">Protease</keyword>
<comment type="similarity">
    <text evidence="6">Belongs to the UPF0758 family.</text>
</comment>
<comment type="caution">
    <text evidence="8">The sequence shown here is derived from an EMBL/GenBank/DDBJ whole genome shotgun (WGS) entry which is preliminary data.</text>
</comment>
<evidence type="ECO:0000259" key="7">
    <source>
        <dbReference type="PROSITE" id="PS50249"/>
    </source>
</evidence>
<feature type="domain" description="MPN" evidence="7">
    <location>
        <begin position="100"/>
        <end position="221"/>
    </location>
</feature>
<dbReference type="PROSITE" id="PS50249">
    <property type="entry name" value="MPN"/>
    <property type="match status" value="1"/>
</dbReference>
<organism evidence="8">
    <name type="scientific">candidate division WOR-3 bacterium</name>
    <dbReference type="NCBI Taxonomy" id="2052148"/>
    <lineage>
        <taxon>Bacteria</taxon>
        <taxon>Bacteria division WOR-3</taxon>
    </lineage>
</organism>
<evidence type="ECO:0000256" key="3">
    <source>
        <dbReference type="ARBA" id="ARBA00022801"/>
    </source>
</evidence>
<evidence type="ECO:0000256" key="1">
    <source>
        <dbReference type="ARBA" id="ARBA00022670"/>
    </source>
</evidence>
<dbReference type="GO" id="GO:0046872">
    <property type="term" value="F:metal ion binding"/>
    <property type="evidence" value="ECO:0007669"/>
    <property type="project" value="UniProtKB-KW"/>
</dbReference>
<proteinExistence type="inferred from homology"/>
<accession>A0A7V3ZXZ5</accession>
<dbReference type="PANTHER" id="PTHR30471:SF3">
    <property type="entry name" value="UPF0758 PROTEIN YEES-RELATED"/>
    <property type="match status" value="1"/>
</dbReference>
<keyword evidence="4" id="KW-0862">Zinc</keyword>
<reference evidence="8" key="1">
    <citation type="journal article" date="2020" name="mSystems">
        <title>Genome- and Community-Level Interaction Insights into Carbon Utilization and Element Cycling Functions of Hydrothermarchaeota in Hydrothermal Sediment.</title>
        <authorList>
            <person name="Zhou Z."/>
            <person name="Liu Y."/>
            <person name="Xu W."/>
            <person name="Pan J."/>
            <person name="Luo Z.H."/>
            <person name="Li M."/>
        </authorList>
    </citation>
    <scope>NUCLEOTIDE SEQUENCE [LARGE SCALE GENOMIC DNA]</scope>
    <source>
        <strain evidence="8">SpSt-69</strain>
    </source>
</reference>
<name>A0A7V3ZXZ5_UNCW3</name>
<dbReference type="GO" id="GO:0006508">
    <property type="term" value="P:proteolysis"/>
    <property type="evidence" value="ECO:0007669"/>
    <property type="project" value="UniProtKB-KW"/>
</dbReference>
<dbReference type="SUPFAM" id="SSF102712">
    <property type="entry name" value="JAB1/MPN domain"/>
    <property type="match status" value="1"/>
</dbReference>
<keyword evidence="3" id="KW-0378">Hydrolase</keyword>
<dbReference type="Gene3D" id="3.40.140.10">
    <property type="entry name" value="Cytidine Deaminase, domain 2"/>
    <property type="match status" value="1"/>
</dbReference>
<evidence type="ECO:0000256" key="6">
    <source>
        <dbReference type="RuleBase" id="RU003797"/>
    </source>
</evidence>
<evidence type="ECO:0000256" key="2">
    <source>
        <dbReference type="ARBA" id="ARBA00022723"/>
    </source>
</evidence>
<dbReference type="NCBIfam" id="TIGR00608">
    <property type="entry name" value="radc"/>
    <property type="match status" value="1"/>
</dbReference>
<dbReference type="InterPro" id="IPR025657">
    <property type="entry name" value="RadC_JAB"/>
</dbReference>
<sequence length="221" mass="25398">MKIKELPAEARPREKLMLLGASSLKNYELLACVLGKGTVKEDVLSLSKRIIEQYGNSLFLQNFKVKDLQELFEIGFVQACQITAMVELSKRLFKEKSANQFLKPQDVFEYCKNMQFLKKEHLRGLFLDVKNKLLRDELISIGTVDKTLSHPREIFRPALEVSAVSFILVHNHPSGDPTPSVEDIEFTKRIKQLSEIMEIDFLDHIIIGDNTFVSLKELLKF</sequence>
<dbReference type="InterPro" id="IPR020891">
    <property type="entry name" value="UPF0758_CS"/>
</dbReference>
<evidence type="ECO:0000313" key="8">
    <source>
        <dbReference type="EMBL" id="HGL17496.1"/>
    </source>
</evidence>
<evidence type="ECO:0000256" key="5">
    <source>
        <dbReference type="ARBA" id="ARBA00023049"/>
    </source>
</evidence>
<dbReference type="NCBIfam" id="NF000642">
    <property type="entry name" value="PRK00024.1"/>
    <property type="match status" value="1"/>
</dbReference>
<keyword evidence="5" id="KW-0482">Metalloprotease</keyword>
<dbReference type="EMBL" id="DTDJ01000028">
    <property type="protein sequence ID" value="HGL17496.1"/>
    <property type="molecule type" value="Genomic_DNA"/>
</dbReference>
<dbReference type="PANTHER" id="PTHR30471">
    <property type="entry name" value="DNA REPAIR PROTEIN RADC"/>
    <property type="match status" value="1"/>
</dbReference>
<keyword evidence="2" id="KW-0479">Metal-binding</keyword>
<evidence type="ECO:0000256" key="4">
    <source>
        <dbReference type="ARBA" id="ARBA00022833"/>
    </source>
</evidence>
<protein>
    <submittedName>
        <fullName evidence="8">JAB domain-containing protein</fullName>
    </submittedName>
</protein>
<dbReference type="GO" id="GO:0008237">
    <property type="term" value="F:metallopeptidase activity"/>
    <property type="evidence" value="ECO:0007669"/>
    <property type="project" value="UniProtKB-KW"/>
</dbReference>
<gene>
    <name evidence="8" type="ORF">ENU66_04110</name>
</gene>
<dbReference type="InterPro" id="IPR037518">
    <property type="entry name" value="MPN"/>
</dbReference>
<dbReference type="InterPro" id="IPR046778">
    <property type="entry name" value="UPF0758_N"/>
</dbReference>
<dbReference type="AlphaFoldDB" id="A0A7V3ZXZ5"/>
<dbReference type="PROSITE" id="PS01302">
    <property type="entry name" value="UPF0758"/>
    <property type="match status" value="1"/>
</dbReference>
<dbReference type="Pfam" id="PF04002">
    <property type="entry name" value="RadC"/>
    <property type="match status" value="1"/>
</dbReference>
<dbReference type="Pfam" id="PF20582">
    <property type="entry name" value="UPF0758_N"/>
    <property type="match status" value="1"/>
</dbReference>
<dbReference type="InterPro" id="IPR001405">
    <property type="entry name" value="UPF0758"/>
</dbReference>
<dbReference type="CDD" id="cd08071">
    <property type="entry name" value="MPN_DUF2466"/>
    <property type="match status" value="1"/>
</dbReference>